<evidence type="ECO:0000313" key="7">
    <source>
        <dbReference type="Proteomes" id="UP001162131"/>
    </source>
</evidence>
<dbReference type="Pfam" id="PF12309">
    <property type="entry name" value="KBP_C"/>
    <property type="match status" value="1"/>
</dbReference>
<evidence type="ECO:0000256" key="2">
    <source>
        <dbReference type="ARBA" id="ARBA00010305"/>
    </source>
</evidence>
<comment type="caution">
    <text evidence="6">The sequence shown here is derived from an EMBL/GenBank/DDBJ whole genome shotgun (WGS) entry which is preliminary data.</text>
</comment>
<dbReference type="InterPro" id="IPR022083">
    <property type="entry name" value="KBP"/>
</dbReference>
<reference evidence="6" key="1">
    <citation type="submission" date="2021-09" db="EMBL/GenBank/DDBJ databases">
        <authorList>
            <consortium name="AG Swart"/>
            <person name="Singh M."/>
            <person name="Singh A."/>
            <person name="Seah K."/>
            <person name="Emmerich C."/>
        </authorList>
    </citation>
    <scope>NUCLEOTIDE SEQUENCE</scope>
    <source>
        <strain evidence="6">ATCC30299</strain>
    </source>
</reference>
<protein>
    <recommendedName>
        <fullName evidence="3">KIF-binding protein</fullName>
    </recommendedName>
</protein>
<name>A0AAU9JQE6_9CILI</name>
<evidence type="ECO:0000256" key="1">
    <source>
        <dbReference type="ARBA" id="ARBA00004245"/>
    </source>
</evidence>
<comment type="similarity">
    <text evidence="2">Belongs to the KIF-binding protein family.</text>
</comment>
<accession>A0AAU9JQE6</accession>
<dbReference type="Gene3D" id="1.25.40.10">
    <property type="entry name" value="Tetratricopeptide repeat domain"/>
    <property type="match status" value="1"/>
</dbReference>
<evidence type="ECO:0000256" key="5">
    <source>
        <dbReference type="ARBA" id="ARBA00023212"/>
    </source>
</evidence>
<evidence type="ECO:0000256" key="3">
    <source>
        <dbReference type="ARBA" id="ARBA00016840"/>
    </source>
</evidence>
<dbReference type="Proteomes" id="UP001162131">
    <property type="component" value="Unassembled WGS sequence"/>
</dbReference>
<proteinExistence type="inferred from homology"/>
<dbReference type="GO" id="GO:0005856">
    <property type="term" value="C:cytoskeleton"/>
    <property type="evidence" value="ECO:0007669"/>
    <property type="project" value="UniProtKB-SubCell"/>
</dbReference>
<keyword evidence="7" id="KW-1185">Reference proteome</keyword>
<evidence type="ECO:0000256" key="4">
    <source>
        <dbReference type="ARBA" id="ARBA00022490"/>
    </source>
</evidence>
<comment type="subcellular location">
    <subcellularLocation>
        <location evidence="1">Cytoplasm</location>
        <location evidence="1">Cytoskeleton</location>
    </subcellularLocation>
</comment>
<evidence type="ECO:0000313" key="6">
    <source>
        <dbReference type="EMBL" id="CAG9330047.1"/>
    </source>
</evidence>
<dbReference type="SUPFAM" id="SSF48452">
    <property type="entry name" value="TPR-like"/>
    <property type="match status" value="1"/>
</dbReference>
<dbReference type="PANTHER" id="PTHR46321:SF1">
    <property type="entry name" value="KIF-BINDING PROTEIN"/>
    <property type="match status" value="1"/>
</dbReference>
<keyword evidence="5" id="KW-0206">Cytoskeleton</keyword>
<dbReference type="EMBL" id="CAJZBQ010000050">
    <property type="protein sequence ID" value="CAG9330047.1"/>
    <property type="molecule type" value="Genomic_DNA"/>
</dbReference>
<organism evidence="6 7">
    <name type="scientific">Blepharisma stoltei</name>
    <dbReference type="NCBI Taxonomy" id="1481888"/>
    <lineage>
        <taxon>Eukaryota</taxon>
        <taxon>Sar</taxon>
        <taxon>Alveolata</taxon>
        <taxon>Ciliophora</taxon>
        <taxon>Postciliodesmatophora</taxon>
        <taxon>Heterotrichea</taxon>
        <taxon>Heterotrichida</taxon>
        <taxon>Blepharismidae</taxon>
        <taxon>Blepharisma</taxon>
    </lineage>
</organism>
<keyword evidence="4" id="KW-0963">Cytoplasm</keyword>
<dbReference type="InterPro" id="IPR011990">
    <property type="entry name" value="TPR-like_helical_dom_sf"/>
</dbReference>
<dbReference type="PANTHER" id="PTHR46321">
    <property type="entry name" value="KIF1-BINDING PROTEIN"/>
    <property type="match status" value="1"/>
</dbReference>
<dbReference type="AlphaFoldDB" id="A0AAU9JQE6"/>
<sequence length="549" mass="64391">MDFFYSVFQRELEFVDKLMGMASESSHPYEHKYKAREILNSLLQEERVKKSDEIARTAEAIIEYMLGVNHFETEEITESDKHYQKSLDLFSTISFQEQGRFINIFQDLLNSLGVLCCNRGENEKGLSYFIKSQELYLITKIFNTQTFSHNFHDFLTGTSGFHFIIDGGVNRCKIEQNYTLTLFYMAQEFAKLGEKEKSAMYCAETMKRQIESGDYDIKDWAINSINLAEYYVENGYLNQALYTLQCGMSIILQNKRKLKSTIHMQIGRCFLAFLEMGATLHKDKLSIPDRIYSQCVAFRGLRVQFPRISPAGNLEEAKELFKLANTSLKQALEYFIIDGYVTEHIEMKRNISSLYKYLCYFDENEGRVIAMLQRRIEILEEYTKDLNRQAYSQLWQHLMNEISSVYLDIYDIKSSQLRGKNKKNQEIYTKTNISALTSIEKQVELLEFVQKFELNDESAKDVIQSSLNLMFGIARTYTKLDHPEIEIKISYMESCYRWYERIQNYLTEVSEGKYGEEIKDIEEQMNICKEMCELMPIRISQISAELNSI</sequence>
<gene>
    <name evidence="6" type="ORF">BSTOLATCC_MIC50157</name>
</gene>